<comment type="caution">
    <text evidence="5">The sequence shown here is derived from an EMBL/GenBank/DDBJ whole genome shotgun (WGS) entry which is preliminary data.</text>
</comment>
<dbReference type="RefSeq" id="WP_231446100.1">
    <property type="nucleotide sequence ID" value="NZ_JAJOMB010000014.1"/>
</dbReference>
<dbReference type="GO" id="GO:0003700">
    <property type="term" value="F:DNA-binding transcription factor activity"/>
    <property type="evidence" value="ECO:0007669"/>
    <property type="project" value="TreeGrafter"/>
</dbReference>
<dbReference type="InterPro" id="IPR014757">
    <property type="entry name" value="Tscrpt_reg_IclR_C"/>
</dbReference>
<protein>
    <submittedName>
        <fullName evidence="5">IclR family transcriptional regulator</fullName>
    </submittedName>
</protein>
<accession>A0A9X1NH69</accession>
<dbReference type="Pfam" id="PF01614">
    <property type="entry name" value="IclR_C"/>
    <property type="match status" value="1"/>
</dbReference>
<dbReference type="InterPro" id="IPR050707">
    <property type="entry name" value="HTH_MetabolicPath_Reg"/>
</dbReference>
<evidence type="ECO:0000259" key="4">
    <source>
        <dbReference type="PROSITE" id="PS51078"/>
    </source>
</evidence>
<organism evidence="5 6">
    <name type="scientific">Kineosporia babensis</name>
    <dbReference type="NCBI Taxonomy" id="499548"/>
    <lineage>
        <taxon>Bacteria</taxon>
        <taxon>Bacillati</taxon>
        <taxon>Actinomycetota</taxon>
        <taxon>Actinomycetes</taxon>
        <taxon>Kineosporiales</taxon>
        <taxon>Kineosporiaceae</taxon>
        <taxon>Kineosporia</taxon>
    </lineage>
</organism>
<dbReference type="Gene3D" id="1.10.10.10">
    <property type="entry name" value="Winged helix-like DNA-binding domain superfamily/Winged helix DNA-binding domain"/>
    <property type="match status" value="1"/>
</dbReference>
<dbReference type="Proteomes" id="UP001138997">
    <property type="component" value="Unassembled WGS sequence"/>
</dbReference>
<sequence length="266" mass="28764">MAERTVADGAGRRLGGIESGRKLVSVLMSFDGERPVWTVAELAHEHGLTTSTAYRYVGVLREMGLLDAAGPAGAYRVTERVSSLQGALDAGTAALRDIAMPVMIRLRDEIDETVLIARRGGEHAYCIDRVESRHPVRLQFQRGEAMTLHLGSMARLLLSQMPPADRRRYLDRIEPTLTPGQAGQITEEKLAQIARDGFAVSSEEIDEGIWGTAAMVRAPSGAVPAVIGTAGPVHRLPPERRDEVIRCVVAAAEEITAGLRRRPGSA</sequence>
<dbReference type="GO" id="GO:0003677">
    <property type="term" value="F:DNA binding"/>
    <property type="evidence" value="ECO:0007669"/>
    <property type="project" value="UniProtKB-KW"/>
</dbReference>
<keyword evidence="2" id="KW-0238">DNA-binding</keyword>
<evidence type="ECO:0000313" key="5">
    <source>
        <dbReference type="EMBL" id="MCD5313970.1"/>
    </source>
</evidence>
<dbReference type="SUPFAM" id="SSF55781">
    <property type="entry name" value="GAF domain-like"/>
    <property type="match status" value="1"/>
</dbReference>
<proteinExistence type="predicted"/>
<name>A0A9X1NH69_9ACTN</name>
<dbReference type="SMART" id="SM00346">
    <property type="entry name" value="HTH_ICLR"/>
    <property type="match status" value="1"/>
</dbReference>
<evidence type="ECO:0000313" key="6">
    <source>
        <dbReference type="Proteomes" id="UP001138997"/>
    </source>
</evidence>
<dbReference type="Pfam" id="PF09339">
    <property type="entry name" value="HTH_IclR"/>
    <property type="match status" value="1"/>
</dbReference>
<dbReference type="GO" id="GO:0045892">
    <property type="term" value="P:negative regulation of DNA-templated transcription"/>
    <property type="evidence" value="ECO:0007669"/>
    <property type="project" value="TreeGrafter"/>
</dbReference>
<dbReference type="InterPro" id="IPR036390">
    <property type="entry name" value="WH_DNA-bd_sf"/>
</dbReference>
<evidence type="ECO:0000256" key="3">
    <source>
        <dbReference type="ARBA" id="ARBA00023163"/>
    </source>
</evidence>
<dbReference type="EMBL" id="JAJOMB010000014">
    <property type="protein sequence ID" value="MCD5313970.1"/>
    <property type="molecule type" value="Genomic_DNA"/>
</dbReference>
<dbReference type="InterPro" id="IPR029016">
    <property type="entry name" value="GAF-like_dom_sf"/>
</dbReference>
<dbReference type="PANTHER" id="PTHR30136">
    <property type="entry name" value="HELIX-TURN-HELIX TRANSCRIPTIONAL REGULATOR, ICLR FAMILY"/>
    <property type="match status" value="1"/>
</dbReference>
<dbReference type="AlphaFoldDB" id="A0A9X1NH69"/>
<keyword evidence="1" id="KW-0805">Transcription regulation</keyword>
<dbReference type="InterPro" id="IPR005471">
    <property type="entry name" value="Tscrpt_reg_IclR_N"/>
</dbReference>
<dbReference type="PANTHER" id="PTHR30136:SF35">
    <property type="entry name" value="HTH-TYPE TRANSCRIPTIONAL REGULATOR RV1719"/>
    <property type="match status" value="1"/>
</dbReference>
<dbReference type="PROSITE" id="PS51078">
    <property type="entry name" value="ICLR_ED"/>
    <property type="match status" value="1"/>
</dbReference>
<feature type="domain" description="IclR-ED" evidence="4">
    <location>
        <begin position="80"/>
        <end position="261"/>
    </location>
</feature>
<evidence type="ECO:0000256" key="1">
    <source>
        <dbReference type="ARBA" id="ARBA00023015"/>
    </source>
</evidence>
<dbReference type="SUPFAM" id="SSF46785">
    <property type="entry name" value="Winged helix' DNA-binding domain"/>
    <property type="match status" value="1"/>
</dbReference>
<keyword evidence="6" id="KW-1185">Reference proteome</keyword>
<dbReference type="Gene3D" id="3.30.450.40">
    <property type="match status" value="1"/>
</dbReference>
<reference evidence="5" key="1">
    <citation type="submission" date="2021-11" db="EMBL/GenBank/DDBJ databases">
        <title>Streptomyces corallinus and Kineosporia corallina sp. nov., two new coral-derived marine actinobacteria.</title>
        <authorList>
            <person name="Buangrab K."/>
            <person name="Sutthacheep M."/>
            <person name="Yeemin T."/>
            <person name="Harunari E."/>
            <person name="Igarashi Y."/>
            <person name="Sripreechasak P."/>
            <person name="Kanchanasin P."/>
            <person name="Tanasupawat S."/>
            <person name="Phongsopitanun W."/>
        </authorList>
    </citation>
    <scope>NUCLEOTIDE SEQUENCE</scope>
    <source>
        <strain evidence="5">JCM 31032</strain>
    </source>
</reference>
<dbReference type="InterPro" id="IPR036388">
    <property type="entry name" value="WH-like_DNA-bd_sf"/>
</dbReference>
<gene>
    <name evidence="5" type="ORF">LR394_23975</name>
</gene>
<keyword evidence="3" id="KW-0804">Transcription</keyword>
<evidence type="ECO:0000256" key="2">
    <source>
        <dbReference type="ARBA" id="ARBA00023125"/>
    </source>
</evidence>